<feature type="binding site" evidence="6">
    <location>
        <position position="97"/>
    </location>
    <ligand>
        <name>Mg(2+)</name>
        <dbReference type="ChEBI" id="CHEBI:18420"/>
    </ligand>
</feature>
<dbReference type="Gene3D" id="3.40.50.1010">
    <property type="entry name" value="5'-nuclease"/>
    <property type="match status" value="1"/>
</dbReference>
<dbReference type="GO" id="GO:0000287">
    <property type="term" value="F:magnesium ion binding"/>
    <property type="evidence" value="ECO:0007669"/>
    <property type="project" value="UniProtKB-UniRule"/>
</dbReference>
<dbReference type="AlphaFoldDB" id="A0A895YD04"/>
<organism evidence="8 9">
    <name type="scientific">Natronosporangium hydrolyticum</name>
    <dbReference type="NCBI Taxonomy" id="2811111"/>
    <lineage>
        <taxon>Bacteria</taxon>
        <taxon>Bacillati</taxon>
        <taxon>Actinomycetota</taxon>
        <taxon>Actinomycetes</taxon>
        <taxon>Micromonosporales</taxon>
        <taxon>Micromonosporaceae</taxon>
        <taxon>Natronosporangium</taxon>
    </lineage>
</organism>
<evidence type="ECO:0000256" key="3">
    <source>
        <dbReference type="ARBA" id="ARBA00022723"/>
    </source>
</evidence>
<dbReference type="KEGG" id="nhy:JQS43_21385"/>
<dbReference type="HAMAP" id="MF_00265">
    <property type="entry name" value="VapC_Nob1"/>
    <property type="match status" value="1"/>
</dbReference>
<dbReference type="GO" id="GO:0090729">
    <property type="term" value="F:toxin activity"/>
    <property type="evidence" value="ECO:0007669"/>
    <property type="project" value="UniProtKB-KW"/>
</dbReference>
<evidence type="ECO:0000256" key="5">
    <source>
        <dbReference type="ARBA" id="ARBA00022842"/>
    </source>
</evidence>
<dbReference type="InterPro" id="IPR002716">
    <property type="entry name" value="PIN_dom"/>
</dbReference>
<keyword evidence="2 6" id="KW-0540">Nuclease</keyword>
<keyword evidence="1 6" id="KW-1277">Toxin-antitoxin system</keyword>
<keyword evidence="3 6" id="KW-0479">Metal-binding</keyword>
<evidence type="ECO:0000259" key="7">
    <source>
        <dbReference type="Pfam" id="PF01850"/>
    </source>
</evidence>
<name>A0A895YD04_9ACTN</name>
<dbReference type="EMBL" id="CP070499">
    <property type="protein sequence ID" value="QSB14062.1"/>
    <property type="molecule type" value="Genomic_DNA"/>
</dbReference>
<dbReference type="GO" id="GO:0045926">
    <property type="term" value="P:negative regulation of growth"/>
    <property type="evidence" value="ECO:0007669"/>
    <property type="project" value="UniProtKB-ARBA"/>
</dbReference>
<accession>A0A895YD04</accession>
<evidence type="ECO:0000313" key="8">
    <source>
        <dbReference type="EMBL" id="QSB14062.1"/>
    </source>
</evidence>
<evidence type="ECO:0000256" key="4">
    <source>
        <dbReference type="ARBA" id="ARBA00022801"/>
    </source>
</evidence>
<evidence type="ECO:0000256" key="1">
    <source>
        <dbReference type="ARBA" id="ARBA00022649"/>
    </source>
</evidence>
<feature type="domain" description="PIN" evidence="7">
    <location>
        <begin position="4"/>
        <end position="120"/>
    </location>
</feature>
<keyword evidence="9" id="KW-1185">Reference proteome</keyword>
<evidence type="ECO:0000256" key="6">
    <source>
        <dbReference type="HAMAP-Rule" id="MF_00265"/>
    </source>
</evidence>
<dbReference type="SUPFAM" id="SSF88723">
    <property type="entry name" value="PIN domain-like"/>
    <property type="match status" value="1"/>
</dbReference>
<keyword evidence="4 6" id="KW-0378">Hydrolase</keyword>
<reference evidence="8" key="1">
    <citation type="submission" date="2021-02" db="EMBL/GenBank/DDBJ databases">
        <title>Natrosporangium hydrolyticum gen. nov., sp. nov, a haloalkaliphilic actinobacterium from a soda solonchak soil.</title>
        <authorList>
            <person name="Sorokin D.Y."/>
            <person name="Khijniak T.V."/>
            <person name="Zakharycheva A.P."/>
            <person name="Boueva O.V."/>
            <person name="Ariskina E.V."/>
            <person name="Hahnke R.L."/>
            <person name="Bunk B."/>
            <person name="Sproer C."/>
            <person name="Schumann P."/>
            <person name="Evtushenko L.I."/>
            <person name="Kublanov I.V."/>
        </authorList>
    </citation>
    <scope>NUCLEOTIDE SEQUENCE</scope>
    <source>
        <strain evidence="8">DSM 106523</strain>
    </source>
</reference>
<dbReference type="NCBIfam" id="TIGR00028">
    <property type="entry name" value="Mtu_PIN_fam"/>
    <property type="match status" value="1"/>
</dbReference>
<sequence length="131" mass="14495">MTSLLDANVLIALLNTDHVHHRAAQRWFVDLQESFATCPVTEGALARFAFRAGKAAEDVEQLIGMVAQHPRREFWPDSLPYDRVAFKGVIGHRQVTDAYLAQLARANGGRLATFDKGLAQFHGDVAELIPV</sequence>
<dbReference type="Proteomes" id="UP000662857">
    <property type="component" value="Chromosome"/>
</dbReference>
<proteinExistence type="inferred from homology"/>
<dbReference type="GO" id="GO:0016788">
    <property type="term" value="F:hydrolase activity, acting on ester bonds"/>
    <property type="evidence" value="ECO:0007669"/>
    <property type="project" value="InterPro"/>
</dbReference>
<dbReference type="InterPro" id="IPR006226">
    <property type="entry name" value="Mtu_PIN"/>
</dbReference>
<dbReference type="RefSeq" id="WP_239676178.1">
    <property type="nucleotide sequence ID" value="NZ_CP070499.1"/>
</dbReference>
<dbReference type="InterPro" id="IPR022907">
    <property type="entry name" value="VapC_family"/>
</dbReference>
<evidence type="ECO:0000256" key="2">
    <source>
        <dbReference type="ARBA" id="ARBA00022722"/>
    </source>
</evidence>
<dbReference type="InterPro" id="IPR029060">
    <property type="entry name" value="PIN-like_dom_sf"/>
</dbReference>
<comment type="similarity">
    <text evidence="6">Belongs to the PINc/VapC protein family.</text>
</comment>
<comment type="cofactor">
    <cofactor evidence="6">
        <name>Mg(2+)</name>
        <dbReference type="ChEBI" id="CHEBI:18420"/>
    </cofactor>
</comment>
<comment type="function">
    <text evidence="6">Toxic component of a toxin-antitoxin (TA) system. An RNase.</text>
</comment>
<evidence type="ECO:0000313" key="9">
    <source>
        <dbReference type="Proteomes" id="UP000662857"/>
    </source>
</evidence>
<gene>
    <name evidence="6" type="primary">vapC</name>
    <name evidence="8" type="ORF">JQS43_21385</name>
</gene>
<protein>
    <recommendedName>
        <fullName evidence="6">Ribonuclease VapC</fullName>
        <shortName evidence="6">RNase VapC</shortName>
        <ecNumber evidence="6">3.1.-.-</ecNumber>
    </recommendedName>
    <alternativeName>
        <fullName evidence="6">Toxin VapC</fullName>
    </alternativeName>
</protein>
<keyword evidence="6" id="KW-0800">Toxin</keyword>
<dbReference type="EC" id="3.1.-.-" evidence="6"/>
<dbReference type="Pfam" id="PF01850">
    <property type="entry name" value="PIN"/>
    <property type="match status" value="1"/>
</dbReference>
<keyword evidence="5 6" id="KW-0460">Magnesium</keyword>
<feature type="binding site" evidence="6">
    <location>
        <position position="6"/>
    </location>
    <ligand>
        <name>Mg(2+)</name>
        <dbReference type="ChEBI" id="CHEBI:18420"/>
    </ligand>
</feature>
<dbReference type="GO" id="GO:0004540">
    <property type="term" value="F:RNA nuclease activity"/>
    <property type="evidence" value="ECO:0007669"/>
    <property type="project" value="InterPro"/>
</dbReference>